<gene>
    <name evidence="2" type="ORF">H9J30_08730</name>
</gene>
<organism evidence="2 3">
    <name type="scientific">Shewanella cutis</name>
    <dbReference type="NCBI Taxonomy" id="2766780"/>
    <lineage>
        <taxon>Bacteria</taxon>
        <taxon>Pseudomonadati</taxon>
        <taxon>Pseudomonadota</taxon>
        <taxon>Gammaproteobacteria</taxon>
        <taxon>Alteromonadales</taxon>
        <taxon>Shewanellaceae</taxon>
        <taxon>Shewanella</taxon>
    </lineage>
</organism>
<dbReference type="Pfam" id="PF13280">
    <property type="entry name" value="WYL"/>
    <property type="match status" value="1"/>
</dbReference>
<name>A0ABS9QUG6_9GAMM</name>
<keyword evidence="3" id="KW-1185">Reference proteome</keyword>
<dbReference type="InterPro" id="IPR026881">
    <property type="entry name" value="WYL_dom"/>
</dbReference>
<reference evidence="2 3" key="1">
    <citation type="submission" date="2020-08" db="EMBL/GenBank/DDBJ databases">
        <title>Whole genome sequence of Shewanella sp strain PS-2.</title>
        <authorList>
            <person name="Das S.K."/>
        </authorList>
    </citation>
    <scope>NUCLEOTIDE SEQUENCE [LARGE SCALE GENOMIC DNA]</scope>
    <source>
        <strain evidence="2 3">PS-2</strain>
    </source>
</reference>
<dbReference type="EMBL" id="JACSDI010000004">
    <property type="protein sequence ID" value="MCG9963995.1"/>
    <property type="molecule type" value="Genomic_DNA"/>
</dbReference>
<accession>A0ABS9QUG6</accession>
<evidence type="ECO:0000313" key="2">
    <source>
        <dbReference type="EMBL" id="MCG9963995.1"/>
    </source>
</evidence>
<evidence type="ECO:0000313" key="3">
    <source>
        <dbReference type="Proteomes" id="UP000829384"/>
    </source>
</evidence>
<evidence type="ECO:0000259" key="1">
    <source>
        <dbReference type="Pfam" id="PF13280"/>
    </source>
</evidence>
<feature type="domain" description="WYL" evidence="1">
    <location>
        <begin position="17"/>
        <end position="71"/>
    </location>
</feature>
<comment type="caution">
    <text evidence="2">The sequence shown here is derived from an EMBL/GenBank/DDBJ whole genome shotgun (WGS) entry which is preliminary data.</text>
</comment>
<dbReference type="Proteomes" id="UP000829384">
    <property type="component" value="Unassembled WGS sequence"/>
</dbReference>
<proteinExistence type="predicted"/>
<dbReference type="RefSeq" id="WP_240130665.1">
    <property type="nucleotide sequence ID" value="NZ_JACSDI010000004.1"/>
</dbReference>
<sequence>MSEYLKNAKVIWQGSTKPVEFSYIDFGGNKTRRKVDVTHVLYDPDTDVLYLQGHCHLKNAVRHFRVDNIETMLLIGSKRMYVEEWLSDLGIDDHRDCLEQQNFGDTQNRFQDPETKSQLNSHVKNPVAPPANAGKGCLGIIVFSLIFATAMYLSEDKFKLTNAINQYETQLNSQPATVFAFGGDNDNFCSVSINNDFFKSQNGEFSNVRRNEPQFNMDCNTGGNYYFISSEKDTYAKVKFYGRSETPKTIYANIDAKLTTVDGDSLFVSGSDIAVNLD</sequence>
<protein>
    <submittedName>
        <fullName evidence="2">WYL domain-containing protein</fullName>
    </submittedName>
</protein>